<dbReference type="PANTHER" id="PTHR10357:SF232">
    <property type="entry name" value="GLYCOSYL HYDROLASE FAMILY 13 CATALYTIC DOMAIN-CONTAINING PROTEIN"/>
    <property type="match status" value="1"/>
</dbReference>
<dbReference type="EMBL" id="LASV01000369">
    <property type="protein sequence ID" value="KKA19213.1"/>
    <property type="molecule type" value="Genomic_DNA"/>
</dbReference>
<dbReference type="Gene3D" id="2.60.40.1180">
    <property type="entry name" value="Golgi alpha-mannosidase II"/>
    <property type="match status" value="1"/>
</dbReference>
<comment type="caution">
    <text evidence="4">The sequence shown here is derived from an EMBL/GenBank/DDBJ whole genome shotgun (WGS) entry which is preliminary data.</text>
</comment>
<dbReference type="GO" id="GO:0004556">
    <property type="term" value="F:alpha-amylase activity"/>
    <property type="evidence" value="ECO:0007669"/>
    <property type="project" value="TreeGrafter"/>
</dbReference>
<dbReference type="InterPro" id="IPR006047">
    <property type="entry name" value="GH13_cat_dom"/>
</dbReference>
<dbReference type="OrthoDB" id="1740265at2759"/>
<dbReference type="GO" id="GO:0004575">
    <property type="term" value="F:sucrose alpha-glucosidase activity"/>
    <property type="evidence" value="ECO:0007669"/>
    <property type="project" value="TreeGrafter"/>
</dbReference>
<dbReference type="GO" id="GO:0000025">
    <property type="term" value="P:maltose catabolic process"/>
    <property type="evidence" value="ECO:0007669"/>
    <property type="project" value="TreeGrafter"/>
</dbReference>
<gene>
    <name evidence="4" type="ORF">T310_6824</name>
</gene>
<dbReference type="GO" id="GO:0005987">
    <property type="term" value="P:sucrose catabolic process"/>
    <property type="evidence" value="ECO:0007669"/>
    <property type="project" value="TreeGrafter"/>
</dbReference>
<accession>A0A0F4YNK4</accession>
<evidence type="ECO:0000256" key="1">
    <source>
        <dbReference type="ARBA" id="ARBA00008061"/>
    </source>
</evidence>
<dbReference type="InterPro" id="IPR017853">
    <property type="entry name" value="GH"/>
</dbReference>
<dbReference type="GO" id="GO:0033934">
    <property type="term" value="F:glucan 1,4-alpha-maltotriohydrolase activity"/>
    <property type="evidence" value="ECO:0007669"/>
    <property type="project" value="TreeGrafter"/>
</dbReference>
<keyword evidence="2" id="KW-0462">Maltose metabolism</keyword>
<dbReference type="Gene3D" id="3.90.400.10">
    <property type="entry name" value="Oligo-1,6-glucosidase, Domain 2"/>
    <property type="match status" value="1"/>
</dbReference>
<comment type="similarity">
    <text evidence="1">Belongs to the glycosyl hydrolase 13 family.</text>
</comment>
<dbReference type="Pfam" id="PF00128">
    <property type="entry name" value="Alpha-amylase"/>
    <property type="match status" value="1"/>
</dbReference>
<proteinExistence type="inferred from homology"/>
<evidence type="ECO:0000313" key="5">
    <source>
        <dbReference type="Proteomes" id="UP000053958"/>
    </source>
</evidence>
<keyword evidence="5" id="KW-1185">Reference proteome</keyword>
<dbReference type="SUPFAM" id="SSF51011">
    <property type="entry name" value="Glycosyl hydrolase domain"/>
    <property type="match status" value="1"/>
</dbReference>
<dbReference type="CDD" id="cd11333">
    <property type="entry name" value="AmyAc_SI_OligoGlu_DGase"/>
    <property type="match status" value="1"/>
</dbReference>
<dbReference type="GO" id="GO:0004574">
    <property type="term" value="F:oligo-1,6-glucosidase activity"/>
    <property type="evidence" value="ECO:0007669"/>
    <property type="project" value="TreeGrafter"/>
</dbReference>
<dbReference type="Gene3D" id="3.20.20.80">
    <property type="entry name" value="Glycosidases"/>
    <property type="match status" value="1"/>
</dbReference>
<dbReference type="AlphaFoldDB" id="A0A0F4YNK4"/>
<dbReference type="STRING" id="1408163.A0A0F4YNK4"/>
<dbReference type="FunFam" id="3.20.20.80:FF:000087">
    <property type="entry name" value="Oligo-1,6-glucosidase IMA1"/>
    <property type="match status" value="1"/>
</dbReference>
<dbReference type="SMART" id="SM00642">
    <property type="entry name" value="Aamy"/>
    <property type="match status" value="1"/>
</dbReference>
<dbReference type="SUPFAM" id="SSF51445">
    <property type="entry name" value="(Trans)glycosidases"/>
    <property type="match status" value="1"/>
</dbReference>
<dbReference type="GeneID" id="25319106"/>
<sequence>MDFDRVWWREVVIYEIYVQSFQDSNNDGIGDLQGIINRLDYLKNLGADMLWLTPIYESPLEDQGYDISNYRAINPLFGTMETWEKMCHEIHKRGMKLMMDMVFNHTSSQHKWFLESKKSRENPKRNWYFWKRGKTGPNGERLPPNNWESLFGDLHLFSSSQPDLNWDNPEVREEICDTIRFWGEKGTDGFRFDVVNLISKVPGLPDAPIVNPDKYEQPALMMFTNGPNVHEYIHEVNTKALSKFNCCSVGEMPCGVSEFEASEYVGKDRRELSMVFQFHHMDLDATDGDKWKIRKWELPEFARVMRIWQQHMLGNHGWNSLYIENHDQPRCLSRFGSRDPKYRSVSAKMLGTFLLSMRGTIYLYQGQELGVPHPENWKIEDYKDVETQQYYQAMYEERKKQNPDKEPDMSDVMYSIQLKSRDNARTPMQWDTSPNSGFTGPGVTPWLKMNERYTDLNVYTQERDPDSVLNYYRKLVLLRKQHPLLFYGAFVPINPTHKQIFSFLRAQGPFRTLIACNFSNEEATYDIPNEIDIDLAVLVIANYHVTEPKLEYRTIFRPWEARVYTLRN</sequence>
<dbReference type="InterPro" id="IPR013780">
    <property type="entry name" value="Glyco_hydro_b"/>
</dbReference>
<dbReference type="RefSeq" id="XP_013325825.1">
    <property type="nucleotide sequence ID" value="XM_013470371.1"/>
</dbReference>
<dbReference type="PANTHER" id="PTHR10357">
    <property type="entry name" value="ALPHA-AMYLASE FAMILY MEMBER"/>
    <property type="match status" value="1"/>
</dbReference>
<name>A0A0F4YNK4_RASE3</name>
<evidence type="ECO:0000256" key="2">
    <source>
        <dbReference type="ARBA" id="ARBA00026248"/>
    </source>
</evidence>
<protein>
    <submittedName>
        <fullName evidence="4">Alpha-glucosidase/alpha-amylase</fullName>
    </submittedName>
</protein>
<organism evidence="4 5">
    <name type="scientific">Rasamsonia emersonii (strain ATCC 16479 / CBS 393.64 / IMI 116815)</name>
    <dbReference type="NCBI Taxonomy" id="1408163"/>
    <lineage>
        <taxon>Eukaryota</taxon>
        <taxon>Fungi</taxon>
        <taxon>Dikarya</taxon>
        <taxon>Ascomycota</taxon>
        <taxon>Pezizomycotina</taxon>
        <taxon>Eurotiomycetes</taxon>
        <taxon>Eurotiomycetidae</taxon>
        <taxon>Eurotiales</taxon>
        <taxon>Trichocomaceae</taxon>
        <taxon>Rasamsonia</taxon>
    </lineage>
</organism>
<reference evidence="4 5" key="1">
    <citation type="submission" date="2015-04" db="EMBL/GenBank/DDBJ databases">
        <authorList>
            <person name="Heijne W.H."/>
            <person name="Fedorova N.D."/>
            <person name="Nierman W.C."/>
            <person name="Vollebregt A.W."/>
            <person name="Zhao Z."/>
            <person name="Wu L."/>
            <person name="Kumar M."/>
            <person name="Stam H."/>
            <person name="van den Berg M.A."/>
            <person name="Pel H.J."/>
        </authorList>
    </citation>
    <scope>NUCLEOTIDE SEQUENCE [LARGE SCALE GENOMIC DNA]</scope>
    <source>
        <strain evidence="4 5">CBS 393.64</strain>
    </source>
</reference>
<dbReference type="InterPro" id="IPR045857">
    <property type="entry name" value="O16G_dom_2"/>
</dbReference>
<evidence type="ECO:0000259" key="3">
    <source>
        <dbReference type="SMART" id="SM00642"/>
    </source>
</evidence>
<evidence type="ECO:0000313" key="4">
    <source>
        <dbReference type="EMBL" id="KKA19213.1"/>
    </source>
</evidence>
<feature type="domain" description="Glycosyl hydrolase family 13 catalytic" evidence="3">
    <location>
        <begin position="15"/>
        <end position="425"/>
    </location>
</feature>
<dbReference type="Proteomes" id="UP000053958">
    <property type="component" value="Unassembled WGS sequence"/>
</dbReference>